<evidence type="ECO:0000313" key="1">
    <source>
        <dbReference type="EMBL" id="RYB90830.1"/>
    </source>
</evidence>
<protein>
    <submittedName>
        <fullName evidence="1">Uncharacterized protein</fullName>
    </submittedName>
</protein>
<dbReference type="AlphaFoldDB" id="A0A4Q2RPH8"/>
<accession>A0A4Q2RPH8</accession>
<proteinExistence type="predicted"/>
<keyword evidence="2" id="KW-1185">Reference proteome</keyword>
<evidence type="ECO:0000313" key="2">
    <source>
        <dbReference type="Proteomes" id="UP000291838"/>
    </source>
</evidence>
<dbReference type="OrthoDB" id="3833519at2"/>
<dbReference type="RefSeq" id="WP_129475543.1">
    <property type="nucleotide sequence ID" value="NZ_SDWS01000004.1"/>
</dbReference>
<reference evidence="1 2" key="1">
    <citation type="submission" date="2019-01" db="EMBL/GenBank/DDBJ databases">
        <title>Novel species of Nocardioides.</title>
        <authorList>
            <person name="Liu Q."/>
            <person name="Xin Y.-H."/>
        </authorList>
    </citation>
    <scope>NUCLEOTIDE SEQUENCE [LARGE SCALE GENOMIC DNA]</scope>
    <source>
        <strain evidence="1 2">HLT3-15</strain>
    </source>
</reference>
<organism evidence="1 2">
    <name type="scientific">Nocardioides glacieisoli</name>
    <dbReference type="NCBI Taxonomy" id="1168730"/>
    <lineage>
        <taxon>Bacteria</taxon>
        <taxon>Bacillati</taxon>
        <taxon>Actinomycetota</taxon>
        <taxon>Actinomycetes</taxon>
        <taxon>Propionibacteriales</taxon>
        <taxon>Nocardioidaceae</taxon>
        <taxon>Nocardioides</taxon>
    </lineage>
</organism>
<dbReference type="Proteomes" id="UP000291838">
    <property type="component" value="Unassembled WGS sequence"/>
</dbReference>
<comment type="caution">
    <text evidence="1">The sequence shown here is derived from an EMBL/GenBank/DDBJ whole genome shotgun (WGS) entry which is preliminary data.</text>
</comment>
<dbReference type="EMBL" id="SDWS01000004">
    <property type="protein sequence ID" value="RYB90830.1"/>
    <property type="molecule type" value="Genomic_DNA"/>
</dbReference>
<name>A0A4Q2RPH8_9ACTN</name>
<gene>
    <name evidence="1" type="ORF">EUA06_11175</name>
</gene>
<sequence length="334" mass="35449">MDDVTLWVGGYPATEIAPHTPPTWETVADGGTAEISWSFALTPRSQHPALRPGSMAVVKVGGMPVARAPMVDPDRTSWDCWAVGDHSDRFLALDSSGNVTRNLGVAIDQAIARGWRVANPVGHGTGYTVPGDSTEPQSIGSLLTEAAQGQRWGVDPLGNIYVRSDPTTPWWHATPDSAVFGTTDEGTITHVVGVYFDGTNNLKTIRPALGSVVQHRAEEPIDLTDRGVLSLGQANAILDGALELAGQIGFTNGMTLTSEQITTLGGSSAFLPSIRAGVMMRAHGLISARANVQTPVLDFVIGKTRYTAGEDSIYIEPTRTAPRNLADVIASGWR</sequence>